<dbReference type="Gene3D" id="3.40.1190.20">
    <property type="match status" value="1"/>
</dbReference>
<dbReference type="InterPro" id="IPR011611">
    <property type="entry name" value="PfkB_dom"/>
</dbReference>
<accession>D1BYW5</accession>
<dbReference type="KEGG" id="xce:Xcel_1009"/>
<dbReference type="STRING" id="446471.Xcel_1009"/>
<sequence>MTVIVCGPASWNHLILLDRLPEPVPHMQFATASVRTVGGTSAGKAVHLTGLGVETVLHAQLGDDDEGVHVGRALERAGVTVVRHRSAATEQHVNLMTDAGERVSLYVAVPSEPDETVVAAAEAHLDVAEIAVIDLCTLGARLLERRTSGGSAWTAPVWTDLHDYDGASAFHEPFLRAADVVFMNDDAVDDPWELLAGCVARGPRLAVCTRGAAGAMAMDAGGARYEVAAVPTEVVDTNGAGDAFFAGFLVARLRGSGVTGCLTAAAGHAGVALRSTALHPSLH</sequence>
<gene>
    <name evidence="4" type="ordered locus">Xcel_1009</name>
</gene>
<proteinExistence type="predicted"/>
<dbReference type="eggNOG" id="COG0524">
    <property type="taxonomic scope" value="Bacteria"/>
</dbReference>
<keyword evidence="2" id="KW-0418">Kinase</keyword>
<keyword evidence="1" id="KW-0808">Transferase</keyword>
<dbReference type="EMBL" id="CP001821">
    <property type="protein sequence ID" value="ACZ30040.1"/>
    <property type="molecule type" value="Genomic_DNA"/>
</dbReference>
<dbReference type="Pfam" id="PF00294">
    <property type="entry name" value="PfkB"/>
    <property type="match status" value="1"/>
</dbReference>
<name>D1BYW5_XYLCX</name>
<keyword evidence="5" id="KW-1185">Reference proteome</keyword>
<dbReference type="SUPFAM" id="SSF53613">
    <property type="entry name" value="Ribokinase-like"/>
    <property type="match status" value="1"/>
</dbReference>
<organism evidence="4 5">
    <name type="scientific">Xylanimonas cellulosilytica (strain DSM 15894 / JCM 12276 / CECT 5975 / KCTC 9989 / LMG 20990 / NBRC 107835 / XIL07)</name>
    <dbReference type="NCBI Taxonomy" id="446471"/>
    <lineage>
        <taxon>Bacteria</taxon>
        <taxon>Bacillati</taxon>
        <taxon>Actinomycetota</taxon>
        <taxon>Actinomycetes</taxon>
        <taxon>Micrococcales</taxon>
        <taxon>Promicromonosporaceae</taxon>
        <taxon>Xylanimonas</taxon>
    </lineage>
</organism>
<dbReference type="Proteomes" id="UP000002255">
    <property type="component" value="Chromosome"/>
</dbReference>
<evidence type="ECO:0000256" key="2">
    <source>
        <dbReference type="ARBA" id="ARBA00022777"/>
    </source>
</evidence>
<dbReference type="RefSeq" id="WP_012877782.1">
    <property type="nucleotide sequence ID" value="NC_013530.1"/>
</dbReference>
<evidence type="ECO:0000259" key="3">
    <source>
        <dbReference type="Pfam" id="PF00294"/>
    </source>
</evidence>
<reference evidence="4 5" key="2">
    <citation type="journal article" date="2010" name="Stand. Genomic Sci.">
        <title>Complete genome sequence of Xylanimonas cellulosilytica type strain (XIL07).</title>
        <authorList>
            <person name="Foster B."/>
            <person name="Pukall R."/>
            <person name="Abt B."/>
            <person name="Nolan M."/>
            <person name="Glavina Del Rio T."/>
            <person name="Chen F."/>
            <person name="Lucas S."/>
            <person name="Tice H."/>
            <person name="Pitluck S."/>
            <person name="Cheng J.-F."/>
            <person name="Chertkov O."/>
            <person name="Brettin T."/>
            <person name="Han C."/>
            <person name="Detter J.C."/>
            <person name="Bruce D."/>
            <person name="Goodwin L."/>
            <person name="Ivanova N."/>
            <person name="Mavromatis K."/>
            <person name="Pati A."/>
            <person name="Mikhailova N."/>
            <person name="Chen A."/>
            <person name="Palaniappan K."/>
            <person name="Land M."/>
            <person name="Hauser L."/>
            <person name="Chang Y.-J."/>
            <person name="Jeffries C.D."/>
            <person name="Chain P."/>
            <person name="Rohde M."/>
            <person name="Goeker M."/>
            <person name="Bristow J."/>
            <person name="Eisen J.A."/>
            <person name="Markowitz V."/>
            <person name="Hugenholtz P."/>
            <person name="Kyrpides N.C."/>
            <person name="Klenk H.-P."/>
            <person name="Lapidus A."/>
        </authorList>
    </citation>
    <scope>NUCLEOTIDE SEQUENCE [LARGE SCALE GENOMIC DNA]</scope>
    <source>
        <strain evidence="5">DSM 15894 / CECT 5975 / LMG 20990 / XIL07</strain>
    </source>
</reference>
<dbReference type="InterPro" id="IPR029056">
    <property type="entry name" value="Ribokinase-like"/>
</dbReference>
<reference evidence="5" key="1">
    <citation type="submission" date="2009-11" db="EMBL/GenBank/DDBJ databases">
        <title>The complete chromosome of Xylanimonas cellulosilytica DSM 15894.</title>
        <authorList>
            <consortium name="US DOE Joint Genome Institute (JGI-PGF)"/>
            <person name="Lucas S."/>
            <person name="Copeland A."/>
            <person name="Lapidus A."/>
            <person name="Glavina del Rio T."/>
            <person name="Dalin E."/>
            <person name="Tice H."/>
            <person name="Bruce D."/>
            <person name="Goodwin L."/>
            <person name="Pitluck S."/>
            <person name="Kyrpides N."/>
            <person name="Mavromatis K."/>
            <person name="Ivanova N."/>
            <person name="Mikhailova N."/>
            <person name="Foster B."/>
            <person name="Clum A."/>
            <person name="Brettin T."/>
            <person name="Detter J.C."/>
            <person name="Han C."/>
            <person name="Larimer F."/>
            <person name="Land M."/>
            <person name="Hauser L."/>
            <person name="Markowitz V."/>
            <person name="Cheng J.F."/>
            <person name="Hugenholtz P."/>
            <person name="Woyke T."/>
            <person name="Wu D."/>
            <person name="Gehrich-Schroeter G."/>
            <person name="Schneider S."/>
            <person name="Pukall S.R."/>
            <person name="Klenk H.P."/>
            <person name="Eisen J.A."/>
        </authorList>
    </citation>
    <scope>NUCLEOTIDE SEQUENCE [LARGE SCALE GENOMIC DNA]</scope>
    <source>
        <strain evidence="5">DSM 15894 / CECT 5975 / LMG 20990 / XIL07</strain>
    </source>
</reference>
<protein>
    <submittedName>
        <fullName evidence="4">PfkB domain protein</fullName>
    </submittedName>
</protein>
<evidence type="ECO:0000313" key="4">
    <source>
        <dbReference type="EMBL" id="ACZ30040.1"/>
    </source>
</evidence>
<dbReference type="HOGENOM" id="CLU_027634_12_0_11"/>
<dbReference type="GO" id="GO:0016301">
    <property type="term" value="F:kinase activity"/>
    <property type="evidence" value="ECO:0007669"/>
    <property type="project" value="UniProtKB-KW"/>
</dbReference>
<evidence type="ECO:0000313" key="5">
    <source>
        <dbReference type="Proteomes" id="UP000002255"/>
    </source>
</evidence>
<dbReference type="InterPro" id="IPR002173">
    <property type="entry name" value="Carboh/pur_kinase_PfkB_CS"/>
</dbReference>
<dbReference type="PANTHER" id="PTHR10584">
    <property type="entry name" value="SUGAR KINASE"/>
    <property type="match status" value="1"/>
</dbReference>
<dbReference type="AlphaFoldDB" id="D1BYW5"/>
<feature type="domain" description="Carbohydrate kinase PfkB" evidence="3">
    <location>
        <begin position="34"/>
        <end position="276"/>
    </location>
</feature>
<dbReference type="PROSITE" id="PS00584">
    <property type="entry name" value="PFKB_KINASES_2"/>
    <property type="match status" value="1"/>
</dbReference>
<dbReference type="PANTHER" id="PTHR10584:SF166">
    <property type="entry name" value="RIBOKINASE"/>
    <property type="match status" value="1"/>
</dbReference>
<evidence type="ECO:0000256" key="1">
    <source>
        <dbReference type="ARBA" id="ARBA00022679"/>
    </source>
</evidence>